<evidence type="ECO:0000256" key="2">
    <source>
        <dbReference type="ARBA" id="ARBA00022741"/>
    </source>
</evidence>
<evidence type="ECO:0000313" key="6">
    <source>
        <dbReference type="EMBL" id="JAS32580.1"/>
    </source>
</evidence>
<evidence type="ECO:0000256" key="1">
    <source>
        <dbReference type="ARBA" id="ARBA00006271"/>
    </source>
</evidence>
<name>A0A1B6E3S8_9HEMI</name>
<dbReference type="Pfam" id="PF00488">
    <property type="entry name" value="MutS_V"/>
    <property type="match status" value="1"/>
</dbReference>
<dbReference type="InterPro" id="IPR036187">
    <property type="entry name" value="DNA_mismatch_repair_MutS_sf"/>
</dbReference>
<comment type="similarity">
    <text evidence="1">Belongs to the DNA mismatch repair MutS family.</text>
</comment>
<feature type="domain" description="DNA mismatch repair proteins mutS family" evidence="5">
    <location>
        <begin position="675"/>
        <end position="691"/>
    </location>
</feature>
<dbReference type="Gene3D" id="1.10.1420.10">
    <property type="match status" value="1"/>
</dbReference>
<dbReference type="PANTHER" id="PTHR11361:SF20">
    <property type="entry name" value="MUTS PROTEIN HOMOLOG 5"/>
    <property type="match status" value="1"/>
</dbReference>
<dbReference type="GO" id="GO:0006298">
    <property type="term" value="P:mismatch repair"/>
    <property type="evidence" value="ECO:0007669"/>
    <property type="project" value="InterPro"/>
</dbReference>
<dbReference type="SMART" id="SM00533">
    <property type="entry name" value="MUTSd"/>
    <property type="match status" value="1"/>
</dbReference>
<dbReference type="PANTHER" id="PTHR11361">
    <property type="entry name" value="DNA MISMATCH REPAIR PROTEIN MUTS FAMILY MEMBER"/>
    <property type="match status" value="1"/>
</dbReference>
<dbReference type="InterPro" id="IPR011184">
    <property type="entry name" value="DNA_mismatch_repair_Msh2"/>
</dbReference>
<dbReference type="SMART" id="SM00534">
    <property type="entry name" value="MUTSac"/>
    <property type="match status" value="1"/>
</dbReference>
<protein>
    <recommendedName>
        <fullName evidence="5">DNA mismatch repair proteins mutS family domain-containing protein</fullName>
    </recommendedName>
</protein>
<sequence>MITDSSKEDISYGETDLIDDPASGHFLCNINKSALTEEIETNDTCSESNSDVFLSVFFRKGFLGASAYDIETSELFLLNDIVDPGPEFRTLTTLFIQLKPTHVITCSSLAQTFVQRVCKLFRRGEDEDTSPESAQTMNCLHFIPSKEFNYENSKRKVLSLKLPSEPEDASADERKTFIMSQINFQGKCLVSSLGGILCYLQRSLARLTLSRSDMFISAINNLSLNDLMWVDEETFHGLQVFSPVTHPSLYKWSSNDSKDGISIFSLLNRCKSFLGTKFMRVMLTQPSKNMKTLLTRQQVVSFCLLSKNEQDVKILGDHLQDIKSVVSFVSRSTNGQATVSQWKTFYKTISSAVLIAEHCKSVEDDIDFFQEIGAAMNDSLHVIVMSINHMIDFEQSEIEGRLVIKSGISDDLDKVKEDHSNIPIMMSSVAELELTNLPEYIKYISMVYIPEIGYMVSIPYWDMNLTEEDLRKVPGLDFKFHANKVAYFKSARCYELDKNPGDLKVDMMEMESKIILQLIQYIQQNMEYLVKLINLLAELDCLLAFSFVARDYNFVCPELVDGRIIEIIKGRHPLQELCTMSFVPNDTVSNDEQGVVKLLTGPNASGKSIYLKQVALIAYLAHIGSFVPAESAKIGLLDHLHSRIQSVESMTLHLSSFMGDIRQMTMSLHNSSPTSLIIIDEFGKGTDECDGIGLLAACVQHLLERKDLCPHVMISTHFNSLPDLLTPSSLLSLQTMDYIITDNGEIVYLYKLKLGMAGSKFAIQVGTTQNVPKSITDRASQILEAMSHHTVIKADLSNRRIDNHRKKRNYFEKLALLDIDKVSLQEEENLTKEFNNLCELE</sequence>
<accession>A0A1B6E3S8</accession>
<dbReference type="InterPro" id="IPR000432">
    <property type="entry name" value="DNA_mismatch_repair_MutS_C"/>
</dbReference>
<keyword evidence="4" id="KW-0238">DNA-binding</keyword>
<dbReference type="Pfam" id="PF05192">
    <property type="entry name" value="MutS_III"/>
    <property type="match status" value="1"/>
</dbReference>
<reference evidence="6" key="1">
    <citation type="submission" date="2015-12" db="EMBL/GenBank/DDBJ databases">
        <title>De novo transcriptome assembly of four potential Pierce s Disease insect vectors from Arizona vineyards.</title>
        <authorList>
            <person name="Tassone E.E."/>
        </authorList>
    </citation>
    <scope>NUCLEOTIDE SEQUENCE</scope>
</reference>
<evidence type="ECO:0000256" key="4">
    <source>
        <dbReference type="ARBA" id="ARBA00023125"/>
    </source>
</evidence>
<dbReference type="InterPro" id="IPR045076">
    <property type="entry name" value="MutS"/>
</dbReference>
<dbReference type="AlphaFoldDB" id="A0A1B6E3S8"/>
<gene>
    <name evidence="6" type="ORF">g.11337</name>
</gene>
<dbReference type="Gene3D" id="3.40.50.300">
    <property type="entry name" value="P-loop containing nucleotide triphosphate hydrolases"/>
    <property type="match status" value="1"/>
</dbReference>
<dbReference type="GO" id="GO:0005524">
    <property type="term" value="F:ATP binding"/>
    <property type="evidence" value="ECO:0007669"/>
    <property type="project" value="UniProtKB-KW"/>
</dbReference>
<dbReference type="SUPFAM" id="SSF48334">
    <property type="entry name" value="DNA repair protein MutS, domain III"/>
    <property type="match status" value="1"/>
</dbReference>
<dbReference type="GO" id="GO:0030983">
    <property type="term" value="F:mismatched DNA binding"/>
    <property type="evidence" value="ECO:0007669"/>
    <property type="project" value="InterPro"/>
</dbReference>
<dbReference type="InterPro" id="IPR027417">
    <property type="entry name" value="P-loop_NTPase"/>
</dbReference>
<dbReference type="SUPFAM" id="SSF52540">
    <property type="entry name" value="P-loop containing nucleoside triphosphate hydrolases"/>
    <property type="match status" value="1"/>
</dbReference>
<dbReference type="PIRSF" id="PIRSF005813">
    <property type="entry name" value="MSH2"/>
    <property type="match status" value="1"/>
</dbReference>
<dbReference type="InterPro" id="IPR007696">
    <property type="entry name" value="DNA_mismatch_repair_MutS_core"/>
</dbReference>
<keyword evidence="3" id="KW-0067">ATP-binding</keyword>
<proteinExistence type="inferred from homology"/>
<keyword evidence="2" id="KW-0547">Nucleotide-binding</keyword>
<dbReference type="EMBL" id="GEDC01004718">
    <property type="protein sequence ID" value="JAS32580.1"/>
    <property type="molecule type" value="Transcribed_RNA"/>
</dbReference>
<dbReference type="PROSITE" id="PS00486">
    <property type="entry name" value="DNA_MISMATCH_REPAIR_2"/>
    <property type="match status" value="1"/>
</dbReference>
<evidence type="ECO:0000259" key="5">
    <source>
        <dbReference type="PROSITE" id="PS00486"/>
    </source>
</evidence>
<evidence type="ECO:0000256" key="3">
    <source>
        <dbReference type="ARBA" id="ARBA00022840"/>
    </source>
</evidence>
<dbReference type="GO" id="GO:0005634">
    <property type="term" value="C:nucleus"/>
    <property type="evidence" value="ECO:0007669"/>
    <property type="project" value="TreeGrafter"/>
</dbReference>
<dbReference type="GO" id="GO:0140664">
    <property type="term" value="F:ATP-dependent DNA damage sensor activity"/>
    <property type="evidence" value="ECO:0007669"/>
    <property type="project" value="InterPro"/>
</dbReference>
<organism evidence="6">
    <name type="scientific">Clastoptera arizonana</name>
    <name type="common">Arizona spittle bug</name>
    <dbReference type="NCBI Taxonomy" id="38151"/>
    <lineage>
        <taxon>Eukaryota</taxon>
        <taxon>Metazoa</taxon>
        <taxon>Ecdysozoa</taxon>
        <taxon>Arthropoda</taxon>
        <taxon>Hexapoda</taxon>
        <taxon>Insecta</taxon>
        <taxon>Pterygota</taxon>
        <taxon>Neoptera</taxon>
        <taxon>Paraneoptera</taxon>
        <taxon>Hemiptera</taxon>
        <taxon>Auchenorrhyncha</taxon>
        <taxon>Cercopoidea</taxon>
        <taxon>Clastopteridae</taxon>
        <taxon>Clastoptera</taxon>
    </lineage>
</organism>
<dbReference type="GO" id="GO:0051026">
    <property type="term" value="P:chiasma assembly"/>
    <property type="evidence" value="ECO:0007669"/>
    <property type="project" value="TreeGrafter"/>
</dbReference>